<reference evidence="1 2" key="1">
    <citation type="submission" date="2023-07" db="EMBL/GenBank/DDBJ databases">
        <title>Genomic Encyclopedia of Type Strains, Phase IV (KMG-IV): sequencing the most valuable type-strain genomes for metagenomic binning, comparative biology and taxonomic classification.</title>
        <authorList>
            <person name="Goeker M."/>
        </authorList>
    </citation>
    <scope>NUCLEOTIDE SEQUENCE [LARGE SCALE GENOMIC DNA]</scope>
    <source>
        <strain evidence="1 2">DSM 338</strain>
    </source>
</reference>
<sequence length="234" mass="26459">MLAAKPFGCRGRQHKNMTLGNINQQLAAVSQSKVRWSGDWIGDRSLSWVRGIMANQRALERLGELSGKHLAVATWGFSPPSVLLPQGFLEKRSWWSGTTHEFPRFITGPDENTVDFGASANAAYQWLDQQGPRGRVCAAIVDGYFRRDEERRESLIQRMISVKDRMSTEVFFPYHLSEDRMILFADPICFVYDIAPRKQPMLAEVDIGAFVDAIKQGFKASGPMLADIQLWGYD</sequence>
<proteinExistence type="predicted"/>
<organism evidence="1 2">
    <name type="scientific">Xanthobacter flavus</name>
    <dbReference type="NCBI Taxonomy" id="281"/>
    <lineage>
        <taxon>Bacteria</taxon>
        <taxon>Pseudomonadati</taxon>
        <taxon>Pseudomonadota</taxon>
        <taxon>Alphaproteobacteria</taxon>
        <taxon>Hyphomicrobiales</taxon>
        <taxon>Xanthobacteraceae</taxon>
        <taxon>Xanthobacter</taxon>
    </lineage>
</organism>
<evidence type="ECO:0000313" key="2">
    <source>
        <dbReference type="Proteomes" id="UP001245370"/>
    </source>
</evidence>
<dbReference type="EMBL" id="JAVDPY010000002">
    <property type="protein sequence ID" value="MDR6333170.1"/>
    <property type="molecule type" value="Genomic_DNA"/>
</dbReference>
<accession>A0ABU1KEB0</accession>
<evidence type="ECO:0000313" key="1">
    <source>
        <dbReference type="EMBL" id="MDR6333170.1"/>
    </source>
</evidence>
<dbReference type="Proteomes" id="UP001245370">
    <property type="component" value="Unassembled WGS sequence"/>
</dbReference>
<comment type="caution">
    <text evidence="1">The sequence shown here is derived from an EMBL/GenBank/DDBJ whole genome shotgun (WGS) entry which is preliminary data.</text>
</comment>
<dbReference type="RefSeq" id="WP_281806018.1">
    <property type="nucleotide sequence ID" value="NZ_BSDO01000001.1"/>
</dbReference>
<protein>
    <submittedName>
        <fullName evidence="1">Uncharacterized protein</fullName>
    </submittedName>
</protein>
<keyword evidence="2" id="KW-1185">Reference proteome</keyword>
<name>A0ABU1KEB0_XANFL</name>
<gene>
    <name evidence="1" type="ORF">GGQ86_001634</name>
</gene>
<dbReference type="GeneID" id="95761913"/>